<proteinExistence type="predicted"/>
<feature type="chain" id="PRO_5047272306" evidence="1">
    <location>
        <begin position="20"/>
        <end position="194"/>
    </location>
</feature>
<protein>
    <submittedName>
        <fullName evidence="2">Uncharacterized protein</fullName>
    </submittedName>
</protein>
<dbReference type="Proteomes" id="UP000831460">
    <property type="component" value="Chromosome"/>
</dbReference>
<keyword evidence="3" id="KW-1185">Reference proteome</keyword>
<keyword evidence="1" id="KW-0732">Signal</keyword>
<reference evidence="2 3" key="1">
    <citation type="submission" date="2022-03" db="EMBL/GenBank/DDBJ databases">
        <title>Chryseobacterium sp. isolated from particulate matters in swine house.</title>
        <authorList>
            <person name="Won M."/>
            <person name="Kim S.-J."/>
            <person name="Kwon S.-W."/>
        </authorList>
    </citation>
    <scope>NUCLEOTIDE SEQUENCE [LARGE SCALE GENOMIC DNA]</scope>
    <source>
        <strain evidence="2 3">SC2-2</strain>
    </source>
</reference>
<feature type="signal peptide" evidence="1">
    <location>
        <begin position="1"/>
        <end position="19"/>
    </location>
</feature>
<evidence type="ECO:0000313" key="3">
    <source>
        <dbReference type="Proteomes" id="UP000831460"/>
    </source>
</evidence>
<accession>A0ABY4C0C5</accession>
<dbReference type="RefSeq" id="WP_243551177.1">
    <property type="nucleotide sequence ID" value="NZ_CP094532.1"/>
</dbReference>
<evidence type="ECO:0000313" key="2">
    <source>
        <dbReference type="EMBL" id="UOE42205.1"/>
    </source>
</evidence>
<name>A0ABY4C0C5_9FLAO</name>
<dbReference type="EMBL" id="CP094532">
    <property type="protein sequence ID" value="UOE42205.1"/>
    <property type="molecule type" value="Genomic_DNA"/>
</dbReference>
<organism evidence="2 3">
    <name type="scientific">Chryseobacterium suipulveris</name>
    <dbReference type="NCBI Taxonomy" id="2929800"/>
    <lineage>
        <taxon>Bacteria</taxon>
        <taxon>Pseudomonadati</taxon>
        <taxon>Bacteroidota</taxon>
        <taxon>Flavobacteriia</taxon>
        <taxon>Flavobacteriales</taxon>
        <taxon>Weeksellaceae</taxon>
        <taxon>Chryseobacterium group</taxon>
        <taxon>Chryseobacterium</taxon>
    </lineage>
</organism>
<sequence length="194" mass="22549">MKKKIIFLILTLISGFLFSQKNSTNFLIGKNYDARNFLTKTQTVTFNKIFVDFDNRINDSKNEWNDVDPLKIFTNIENIQNRRKLFLYEFDFEKIGSSMPSEQQLAFKSITEKNIKNSLVILDANDIKISFPYTETYQKDNIQRNLLEKLSDLGLQWSQVGGDNLYIYNGNILLGKYKSGYVSIANLKIDNVVK</sequence>
<evidence type="ECO:0000256" key="1">
    <source>
        <dbReference type="SAM" id="SignalP"/>
    </source>
</evidence>
<gene>
    <name evidence="2" type="ORF">MTP09_06090</name>
</gene>